<keyword evidence="3" id="KW-1185">Reference proteome</keyword>
<dbReference type="Proteomes" id="UP000189818">
    <property type="component" value="Unassembled WGS sequence"/>
</dbReference>
<dbReference type="GO" id="GO:0006749">
    <property type="term" value="P:glutathione metabolic process"/>
    <property type="evidence" value="ECO:0007669"/>
    <property type="project" value="TreeGrafter"/>
</dbReference>
<dbReference type="EMBL" id="FUYM01000004">
    <property type="protein sequence ID" value="SKB64077.1"/>
    <property type="molecule type" value="Genomic_DNA"/>
</dbReference>
<evidence type="ECO:0000313" key="3">
    <source>
        <dbReference type="Proteomes" id="UP000189818"/>
    </source>
</evidence>
<dbReference type="InterPro" id="IPR045079">
    <property type="entry name" value="Oxoprolinase-like"/>
</dbReference>
<dbReference type="GO" id="GO:0005829">
    <property type="term" value="C:cytosol"/>
    <property type="evidence" value="ECO:0007669"/>
    <property type="project" value="TreeGrafter"/>
</dbReference>
<dbReference type="OrthoDB" id="9761586at2"/>
<dbReference type="PANTHER" id="PTHR11365">
    <property type="entry name" value="5-OXOPROLINASE RELATED"/>
    <property type="match status" value="1"/>
</dbReference>
<dbReference type="RefSeq" id="WP_079648277.1">
    <property type="nucleotide sequence ID" value="NZ_FUYM01000004.1"/>
</dbReference>
<dbReference type="PANTHER" id="PTHR11365:SF23">
    <property type="entry name" value="HYPOTHETICAL 5-OXOPROLINASE (EUROFUNG)-RELATED"/>
    <property type="match status" value="1"/>
</dbReference>
<organism evidence="2 3">
    <name type="scientific">Rhizorhabdus histidinilytica</name>
    <dbReference type="NCBI Taxonomy" id="439228"/>
    <lineage>
        <taxon>Bacteria</taxon>
        <taxon>Pseudomonadati</taxon>
        <taxon>Pseudomonadota</taxon>
        <taxon>Alphaproteobacteria</taxon>
        <taxon>Sphingomonadales</taxon>
        <taxon>Sphingomonadaceae</taxon>
        <taxon>Rhizorhabdus</taxon>
    </lineage>
</organism>
<gene>
    <name evidence="2" type="ORF">SAMN06295920_104391</name>
</gene>
<feature type="domain" description="Hydantoinase B/oxoprolinase" evidence="1">
    <location>
        <begin position="4"/>
        <end position="527"/>
    </location>
</feature>
<evidence type="ECO:0000259" key="1">
    <source>
        <dbReference type="Pfam" id="PF02538"/>
    </source>
</evidence>
<reference evidence="3" key="1">
    <citation type="submission" date="2017-02" db="EMBL/GenBank/DDBJ databases">
        <authorList>
            <person name="Varghese N."/>
            <person name="Submissions S."/>
        </authorList>
    </citation>
    <scope>NUCLEOTIDE SEQUENCE [LARGE SCALE GENOMIC DNA]</scope>
    <source>
        <strain evidence="3">UM2</strain>
    </source>
</reference>
<dbReference type="STRING" id="439228.SAMN06295920_104391"/>
<dbReference type="Pfam" id="PF02538">
    <property type="entry name" value="Hydantoinase_B"/>
    <property type="match status" value="1"/>
</dbReference>
<evidence type="ECO:0000313" key="2">
    <source>
        <dbReference type="EMBL" id="SKB64077.1"/>
    </source>
</evidence>
<sequence length="562" mass="60570">MQHDIFTIEIIKDAIVALGEEMFNAMIRTSMSPIIYETTDFAVGATDAKGNLLAQGNGVTAFLATLDTAVVSLLEHHPDPASIRPGDVFISNTPYAGGGTHLSDVVILVPVFDGETLIAWTVNKAHWTEVGGAQPGSVSTNAVDIYQEGLRFTFLKLYDRGAINESLVQLIRDNVRLPESTIGDMHAGVAAARVGARRIDEMLARYGRDQLLTAMSELLDYGERMTRAELAKLPKGVFEAEDIVEEDGVGNGPFVVRVRVTITDEEMIVDYSGSSPQTVGPINCSYTGLVTGARCLFKAVTNPEIPANGGCFRPLRIICPPGTIVSAQAPAPVSLYYEPLIAAIDAFWKALAPILPGRLPAGHQRTVGATFISGLSPESGELFVMGEPLVGGWGASAGLDGDNGQFCCANGETYNIPCELFESRYALEVDQYAFHNEDGGAGRHRGGKGVVLDYRVTGEEAFLTYAVSRSAARPWALDGGQEGSTNYAEIHRRDGTRDRHTMCTTVPVRKDEVIRIFSATGGGHGDPRQRDRDAVRRDLRDGYITVEQARRDYGLEVGGEGA</sequence>
<dbReference type="AlphaFoldDB" id="A0A1T5CXK2"/>
<protein>
    <submittedName>
        <fullName evidence="2">N-methylhydantoinase B</fullName>
    </submittedName>
</protein>
<dbReference type="GO" id="GO:0017168">
    <property type="term" value="F:5-oxoprolinase (ATP-hydrolyzing) activity"/>
    <property type="evidence" value="ECO:0007669"/>
    <property type="project" value="TreeGrafter"/>
</dbReference>
<name>A0A1T5CXK2_9SPHN</name>
<accession>A0A1T5CXK2</accession>
<dbReference type="InterPro" id="IPR003692">
    <property type="entry name" value="Hydantoinase_B"/>
</dbReference>
<proteinExistence type="predicted"/>